<dbReference type="PANTHER" id="PTHR33490:SF6">
    <property type="entry name" value="SLL1049 PROTEIN"/>
    <property type="match status" value="1"/>
</dbReference>
<dbReference type="Pfam" id="PF01841">
    <property type="entry name" value="Transglut_core"/>
    <property type="match status" value="1"/>
</dbReference>
<dbReference type="SUPFAM" id="SSF56235">
    <property type="entry name" value="N-terminal nucleophile aminohydrolases (Ntn hydrolases)"/>
    <property type="match status" value="1"/>
</dbReference>
<dbReference type="AlphaFoldDB" id="A0A4P2R0L6"/>
<dbReference type="EMBL" id="CP012672">
    <property type="protein sequence ID" value="AUX36385.1"/>
    <property type="molecule type" value="Genomic_DNA"/>
</dbReference>
<dbReference type="InterPro" id="IPR017932">
    <property type="entry name" value="GATase_2_dom"/>
</dbReference>
<proteinExistence type="predicted"/>
<sequence>MPNLLAMSFEGELAPCFDLTCLRPGGKLPDGWGIGYYPGGEPSATVLKEPAPPQGSIRSELVKAWEHLESSLLVLHIRTATWGSINDANTQPFSRSWGGRDWLFAHSGSLVDRIEVDPKSLFQPVGSTDTELILCELLRWMASEGLRSLGDIDPAVLRDWFDEMNEHGPLTSVLADGRDLVVYADRDREGDAFLWEVLPPYERLAFGDEDLEVDLTRRGVKSRKGVIVSSEELKVHAGAQPATWKRVPPGHLVVLRQGALRATATPHVDRRRPAPSTPPLSSRPVRRPTHAPIRRFQVVHRTAYHYATAVERSTHLLRLTPAHDRLQTLLHNEINLSVEGQQRDYDDVFGNRARRVLLDTPFKELIIESKSRLELLDTDPLSFRPLRARSTIPLVWMPWQRQILQPFLLPPELAESELAELSEYAMTFVERNDYDLLDTLLDLNASIFDEYEYKQGATNVFTTAFDVYANRRGVCQDFANLFICLTRLLGVPSRYVCGYIYTGPKHENHRQSEASHAWVQVYLPEIGWKGFDPTNGILTQTEHIRVAVGRNYMDATPTSGTIFVGGGAERLEVDVRVEPID</sequence>
<evidence type="ECO:0000259" key="3">
    <source>
        <dbReference type="PROSITE" id="PS51278"/>
    </source>
</evidence>
<dbReference type="SUPFAM" id="SSF54001">
    <property type="entry name" value="Cysteine proteinases"/>
    <property type="match status" value="1"/>
</dbReference>
<dbReference type="InterPro" id="IPR038765">
    <property type="entry name" value="Papain-like_cys_pep_sf"/>
</dbReference>
<evidence type="ECO:0000256" key="2">
    <source>
        <dbReference type="SAM" id="MobiDB-lite"/>
    </source>
</evidence>
<dbReference type="Pfam" id="PF13230">
    <property type="entry name" value="GATase_4"/>
    <property type="match status" value="1"/>
</dbReference>
<dbReference type="InterPro" id="IPR013589">
    <property type="entry name" value="Bac_transglu_N"/>
</dbReference>
<dbReference type="SMART" id="SM00460">
    <property type="entry name" value="TGc"/>
    <property type="match status" value="1"/>
</dbReference>
<dbReference type="Gene3D" id="3.10.620.30">
    <property type="match status" value="1"/>
</dbReference>
<accession>A0A4P2R0L6</accession>
<dbReference type="PROSITE" id="PS51278">
    <property type="entry name" value="GATASE_TYPE_2"/>
    <property type="match status" value="1"/>
</dbReference>
<dbReference type="InterPro" id="IPR029055">
    <property type="entry name" value="Ntn_hydrolases_N"/>
</dbReference>
<organism evidence="4 5">
    <name type="scientific">Sorangium cellulosum</name>
    <name type="common">Polyangium cellulosum</name>
    <dbReference type="NCBI Taxonomy" id="56"/>
    <lineage>
        <taxon>Bacteria</taxon>
        <taxon>Pseudomonadati</taxon>
        <taxon>Myxococcota</taxon>
        <taxon>Polyangia</taxon>
        <taxon>Polyangiales</taxon>
        <taxon>Polyangiaceae</taxon>
        <taxon>Sorangium</taxon>
    </lineage>
</organism>
<dbReference type="InterPro" id="IPR026869">
    <property type="entry name" value="EgtC-like"/>
</dbReference>
<evidence type="ECO:0000256" key="1">
    <source>
        <dbReference type="ARBA" id="ARBA00022962"/>
    </source>
</evidence>
<protein>
    <recommendedName>
        <fullName evidence="3">Glutamine amidotransferase type-2 domain-containing protein</fullName>
    </recommendedName>
</protein>
<dbReference type="CDD" id="cd01908">
    <property type="entry name" value="YafJ"/>
    <property type="match status" value="1"/>
</dbReference>
<gene>
    <name evidence="4" type="ORF">SOCE836_085920</name>
</gene>
<dbReference type="PANTHER" id="PTHR33490">
    <property type="entry name" value="BLR5614 PROTEIN-RELATED"/>
    <property type="match status" value="1"/>
</dbReference>
<feature type="region of interest" description="Disordered" evidence="2">
    <location>
        <begin position="263"/>
        <end position="288"/>
    </location>
</feature>
<dbReference type="InterPro" id="IPR002931">
    <property type="entry name" value="Transglutaminase-like"/>
</dbReference>
<feature type="domain" description="Glutamine amidotransferase type-2" evidence="3">
    <location>
        <begin position="1"/>
        <end position="258"/>
    </location>
</feature>
<dbReference type="Proteomes" id="UP000295497">
    <property type="component" value="Chromosome"/>
</dbReference>
<dbReference type="RefSeq" id="WP_129579217.1">
    <property type="nucleotide sequence ID" value="NZ_CP012672.1"/>
</dbReference>
<evidence type="ECO:0000313" key="4">
    <source>
        <dbReference type="EMBL" id="AUX36385.1"/>
    </source>
</evidence>
<evidence type="ECO:0000313" key="5">
    <source>
        <dbReference type="Proteomes" id="UP000295497"/>
    </source>
</evidence>
<name>A0A4P2R0L6_SORCE</name>
<dbReference type="Gene3D" id="3.60.20.10">
    <property type="entry name" value="Glutamine Phosphoribosylpyrophosphate, subunit 1, domain 1"/>
    <property type="match status" value="1"/>
</dbReference>
<dbReference type="Pfam" id="PF08379">
    <property type="entry name" value="Bact_transglu_N"/>
    <property type="match status" value="1"/>
</dbReference>
<keyword evidence="1" id="KW-0315">Glutamine amidotransferase</keyword>
<reference evidence="4 5" key="1">
    <citation type="submission" date="2015-09" db="EMBL/GenBank/DDBJ databases">
        <title>Sorangium comparison.</title>
        <authorList>
            <person name="Zaburannyi N."/>
            <person name="Bunk B."/>
            <person name="Overmann J."/>
            <person name="Mueller R."/>
        </authorList>
    </citation>
    <scope>NUCLEOTIDE SEQUENCE [LARGE SCALE GENOMIC DNA]</scope>
    <source>
        <strain evidence="4 5">So ce836</strain>
    </source>
</reference>